<accession>A0A7I4Y5I0</accession>
<proteinExistence type="predicted"/>
<keyword evidence="2" id="KW-1185">Reference proteome</keyword>
<keyword evidence="1" id="KW-1133">Transmembrane helix</keyword>
<evidence type="ECO:0000313" key="2">
    <source>
        <dbReference type="Proteomes" id="UP000025227"/>
    </source>
</evidence>
<sequence>MCSGVVHSAPSGAFSGDFNNPTTNPLIFEMKRIVVLLLLLHIVYAFHILFTPEPEIEVRRAKFAKCMHICVKKYNHFRQPDLYNPCAQDCFNKYGRYNKL</sequence>
<keyword evidence="1" id="KW-0812">Transmembrane</keyword>
<reference evidence="3" key="1">
    <citation type="submission" date="2020-12" db="UniProtKB">
        <authorList>
            <consortium name="WormBaseParasite"/>
        </authorList>
    </citation>
    <scope>IDENTIFICATION</scope>
    <source>
        <strain evidence="3">MHco3</strain>
    </source>
</reference>
<name>A0A7I4Y5I0_HAECO</name>
<dbReference type="Pfam" id="PF01147">
    <property type="entry name" value="Crust_neurohorm"/>
    <property type="match status" value="1"/>
</dbReference>
<feature type="transmembrane region" description="Helical" evidence="1">
    <location>
        <begin position="33"/>
        <end position="50"/>
    </location>
</feature>
<dbReference type="InterPro" id="IPR031098">
    <property type="entry name" value="Crust_neurohorm"/>
</dbReference>
<dbReference type="WBParaSite" id="HCON_00055010-00001">
    <property type="protein sequence ID" value="HCON_00055010-00001"/>
    <property type="gene ID" value="HCON_00055010"/>
</dbReference>
<protein>
    <submittedName>
        <fullName evidence="3">Uncharacterized protein</fullName>
    </submittedName>
</protein>
<keyword evidence="1" id="KW-0472">Membrane</keyword>
<dbReference type="Proteomes" id="UP000025227">
    <property type="component" value="Unplaced"/>
</dbReference>
<evidence type="ECO:0000313" key="3">
    <source>
        <dbReference type="WBParaSite" id="HCON_00055010-00001"/>
    </source>
</evidence>
<organism evidence="2 3">
    <name type="scientific">Haemonchus contortus</name>
    <name type="common">Barber pole worm</name>
    <dbReference type="NCBI Taxonomy" id="6289"/>
    <lineage>
        <taxon>Eukaryota</taxon>
        <taxon>Metazoa</taxon>
        <taxon>Ecdysozoa</taxon>
        <taxon>Nematoda</taxon>
        <taxon>Chromadorea</taxon>
        <taxon>Rhabditida</taxon>
        <taxon>Rhabditina</taxon>
        <taxon>Rhabditomorpha</taxon>
        <taxon>Strongyloidea</taxon>
        <taxon>Trichostrongylidae</taxon>
        <taxon>Haemonchus</taxon>
    </lineage>
</organism>
<evidence type="ECO:0000256" key="1">
    <source>
        <dbReference type="SAM" id="Phobius"/>
    </source>
</evidence>
<dbReference type="AlphaFoldDB" id="A0A7I4Y5I0"/>